<keyword evidence="2" id="KW-0614">Plasmid</keyword>
<accession>A0ABY5IKX8</accession>
<sequence length="292" mass="33590">MTVLVEQKLIDNLVRQRTEFIETNLQAVMLHKKALELASSIDSGIPTQNQGYIDCFDSVFHSISACLGENTRGRVRPKESFINHKSESELRSLITKAVDGQLWGMLFNRLGFFKHMSKKQQGIFNRACKDNPQPFAMDSIQSTLSGMYENRDSDLLDSLYDTFNDLSAAYVSNDKRKFHKKVVIEDAFLEYGSTFKLRSHEPLETLLTVIWRWVLVNKWGFDESGVKPNDIWSELSSILEHSEQDYDEIRSIKTHGIEFKFFRKKTVHVLFPESMIALLNDQLAKSNALPPC</sequence>
<gene>
    <name evidence="2" type="ORF">HB762_27200</name>
</gene>
<dbReference type="Proteomes" id="UP001059912">
    <property type="component" value="Plasmid unnamed1"/>
</dbReference>
<dbReference type="InterPro" id="IPR031339">
    <property type="entry name" value="DUF4942"/>
</dbReference>
<dbReference type="Pfam" id="PF13708">
    <property type="entry name" value="DUF4942"/>
    <property type="match status" value="1"/>
</dbReference>
<dbReference type="RefSeq" id="WP_255904933.1">
    <property type="nucleotide sequence ID" value="NZ_CP050472.1"/>
</dbReference>
<feature type="domain" description="DUF4942" evidence="1">
    <location>
        <begin position="96"/>
        <end position="286"/>
    </location>
</feature>
<keyword evidence="3" id="KW-1185">Reference proteome</keyword>
<reference evidence="2" key="1">
    <citation type="submission" date="2020-03" db="EMBL/GenBank/DDBJ databases">
        <title>Five strains of Vibrio campbellii isolated from Mariana Trench.</title>
        <authorList>
            <person name="Liang J."/>
            <person name="Zhang X.-H."/>
        </authorList>
    </citation>
    <scope>NUCLEOTIDE SEQUENCE</scope>
    <source>
        <strain evidence="2">LJC013</strain>
        <plasmid evidence="2">unnamed1</plasmid>
    </source>
</reference>
<proteinExistence type="predicted"/>
<evidence type="ECO:0000259" key="1">
    <source>
        <dbReference type="Pfam" id="PF13708"/>
    </source>
</evidence>
<organism evidence="2 3">
    <name type="scientific">Vibrio campbellii</name>
    <dbReference type="NCBI Taxonomy" id="680"/>
    <lineage>
        <taxon>Bacteria</taxon>
        <taxon>Pseudomonadati</taxon>
        <taxon>Pseudomonadota</taxon>
        <taxon>Gammaproteobacteria</taxon>
        <taxon>Vibrionales</taxon>
        <taxon>Vibrionaceae</taxon>
        <taxon>Vibrio</taxon>
    </lineage>
</organism>
<evidence type="ECO:0000313" key="3">
    <source>
        <dbReference type="Proteomes" id="UP001059912"/>
    </source>
</evidence>
<evidence type="ECO:0000313" key="2">
    <source>
        <dbReference type="EMBL" id="UTZ34953.1"/>
    </source>
</evidence>
<geneLocation type="plasmid" evidence="2 3">
    <name>unnamed1</name>
</geneLocation>
<name>A0ABY5IKX8_9VIBR</name>
<dbReference type="EMBL" id="CP050472">
    <property type="protein sequence ID" value="UTZ34953.1"/>
    <property type="molecule type" value="Genomic_DNA"/>
</dbReference>
<protein>
    <submittedName>
        <fullName evidence="2">DUF4942 domain-containing protein</fullName>
    </submittedName>
</protein>